<accession>A0AC34QJM2</accession>
<proteinExistence type="predicted"/>
<protein>
    <submittedName>
        <fullName evidence="2">Ubiquitin fusion degradaton protein</fullName>
    </submittedName>
</protein>
<dbReference type="WBParaSite" id="JU765_v2.g16845.t1">
    <property type="protein sequence ID" value="JU765_v2.g16845.t1"/>
    <property type="gene ID" value="JU765_v2.g16845"/>
</dbReference>
<reference evidence="2" key="1">
    <citation type="submission" date="2022-11" db="UniProtKB">
        <authorList>
            <consortium name="WormBaseParasite"/>
        </authorList>
    </citation>
    <scope>IDENTIFICATION</scope>
</reference>
<dbReference type="Proteomes" id="UP000887576">
    <property type="component" value="Unplaced"/>
</dbReference>
<organism evidence="1 2">
    <name type="scientific">Panagrolaimus sp. JU765</name>
    <dbReference type="NCBI Taxonomy" id="591449"/>
    <lineage>
        <taxon>Eukaryota</taxon>
        <taxon>Metazoa</taxon>
        <taxon>Ecdysozoa</taxon>
        <taxon>Nematoda</taxon>
        <taxon>Chromadorea</taxon>
        <taxon>Rhabditida</taxon>
        <taxon>Tylenchina</taxon>
        <taxon>Panagrolaimomorpha</taxon>
        <taxon>Panagrolaimoidea</taxon>
        <taxon>Panagrolaimidae</taxon>
        <taxon>Panagrolaimus</taxon>
    </lineage>
</organism>
<sequence>MFFNRFLGEPGAFEARLRAFSAIYSANGDPRRSRELNFGGKILLPNSVLDQLVRLNIQYPMLFKVTNLETQRTTHCGVLEFSAEEGRCFLPGWMMDQLRLEQGSQISIQYVSLPSATYAKFKPMSTSFLQISNPRAVLEVELRKFACLTKNDTIAVEYNDEVLELKVVEVKPQNAVTIIECDMNVEFDAPEGYVEPEYNRKNEMPEAPLEKLVKREQPFSSQGYRLDGKTRPARTPLVSESQDDKLPEFLELGPLKPNYDYKPGLLAFPRYNYKNRGVMERELAEKQSGTTGAFKPFEGQGYTIRSSRR</sequence>
<name>A0AC34QJM2_9BILA</name>
<evidence type="ECO:0000313" key="2">
    <source>
        <dbReference type="WBParaSite" id="JU765_v2.g16845.t1"/>
    </source>
</evidence>
<evidence type="ECO:0000313" key="1">
    <source>
        <dbReference type="Proteomes" id="UP000887576"/>
    </source>
</evidence>